<keyword evidence="2" id="KW-1185">Reference proteome</keyword>
<feature type="non-terminal residue" evidence="1">
    <location>
        <position position="1"/>
    </location>
</feature>
<protein>
    <submittedName>
        <fullName evidence="1">Uncharacterized protein</fullName>
    </submittedName>
</protein>
<dbReference type="AlphaFoldDB" id="A0A392V5Q5"/>
<evidence type="ECO:0000313" key="1">
    <source>
        <dbReference type="EMBL" id="MCI82782.1"/>
    </source>
</evidence>
<accession>A0A392V5Q5</accession>
<proteinExistence type="predicted"/>
<dbReference type="EMBL" id="LXQA011051597">
    <property type="protein sequence ID" value="MCI82782.1"/>
    <property type="molecule type" value="Genomic_DNA"/>
</dbReference>
<sequence>AQTLAPQATKFGKSVLATDFAPQA</sequence>
<reference evidence="1 2" key="1">
    <citation type="journal article" date="2018" name="Front. Plant Sci.">
        <title>Red Clover (Trifolium pratense) and Zigzag Clover (T. medium) - A Picture of Genomic Similarities and Differences.</title>
        <authorList>
            <person name="Dluhosova J."/>
            <person name="Istvanek J."/>
            <person name="Nedelnik J."/>
            <person name="Repkova J."/>
        </authorList>
    </citation>
    <scope>NUCLEOTIDE SEQUENCE [LARGE SCALE GENOMIC DNA]</scope>
    <source>
        <strain evidence="2">cv. 10/8</strain>
        <tissue evidence="1">Leaf</tissue>
    </source>
</reference>
<organism evidence="1 2">
    <name type="scientific">Trifolium medium</name>
    <dbReference type="NCBI Taxonomy" id="97028"/>
    <lineage>
        <taxon>Eukaryota</taxon>
        <taxon>Viridiplantae</taxon>
        <taxon>Streptophyta</taxon>
        <taxon>Embryophyta</taxon>
        <taxon>Tracheophyta</taxon>
        <taxon>Spermatophyta</taxon>
        <taxon>Magnoliopsida</taxon>
        <taxon>eudicotyledons</taxon>
        <taxon>Gunneridae</taxon>
        <taxon>Pentapetalae</taxon>
        <taxon>rosids</taxon>
        <taxon>fabids</taxon>
        <taxon>Fabales</taxon>
        <taxon>Fabaceae</taxon>
        <taxon>Papilionoideae</taxon>
        <taxon>50 kb inversion clade</taxon>
        <taxon>NPAAA clade</taxon>
        <taxon>Hologalegina</taxon>
        <taxon>IRL clade</taxon>
        <taxon>Trifolieae</taxon>
        <taxon>Trifolium</taxon>
    </lineage>
</organism>
<dbReference type="Proteomes" id="UP000265520">
    <property type="component" value="Unassembled WGS sequence"/>
</dbReference>
<evidence type="ECO:0000313" key="2">
    <source>
        <dbReference type="Proteomes" id="UP000265520"/>
    </source>
</evidence>
<comment type="caution">
    <text evidence="1">The sequence shown here is derived from an EMBL/GenBank/DDBJ whole genome shotgun (WGS) entry which is preliminary data.</text>
</comment>
<name>A0A392V5Q5_9FABA</name>